<organism evidence="3 4">
    <name type="scientific">Hypholoma sublateritium (strain FD-334 SS-4)</name>
    <dbReference type="NCBI Taxonomy" id="945553"/>
    <lineage>
        <taxon>Eukaryota</taxon>
        <taxon>Fungi</taxon>
        <taxon>Dikarya</taxon>
        <taxon>Basidiomycota</taxon>
        <taxon>Agaricomycotina</taxon>
        <taxon>Agaricomycetes</taxon>
        <taxon>Agaricomycetidae</taxon>
        <taxon>Agaricales</taxon>
        <taxon>Agaricineae</taxon>
        <taxon>Strophariaceae</taxon>
        <taxon>Hypholoma</taxon>
    </lineage>
</organism>
<dbReference type="AlphaFoldDB" id="A0A0D2L7L9"/>
<evidence type="ECO:0000256" key="2">
    <source>
        <dbReference type="SAM" id="Phobius"/>
    </source>
</evidence>
<reference evidence="4" key="1">
    <citation type="submission" date="2014-04" db="EMBL/GenBank/DDBJ databases">
        <title>Evolutionary Origins and Diversification of the Mycorrhizal Mutualists.</title>
        <authorList>
            <consortium name="DOE Joint Genome Institute"/>
            <consortium name="Mycorrhizal Genomics Consortium"/>
            <person name="Kohler A."/>
            <person name="Kuo A."/>
            <person name="Nagy L.G."/>
            <person name="Floudas D."/>
            <person name="Copeland A."/>
            <person name="Barry K.W."/>
            <person name="Cichocki N."/>
            <person name="Veneault-Fourrey C."/>
            <person name="LaButti K."/>
            <person name="Lindquist E.A."/>
            <person name="Lipzen A."/>
            <person name="Lundell T."/>
            <person name="Morin E."/>
            <person name="Murat C."/>
            <person name="Riley R."/>
            <person name="Ohm R."/>
            <person name="Sun H."/>
            <person name="Tunlid A."/>
            <person name="Henrissat B."/>
            <person name="Grigoriev I.V."/>
            <person name="Hibbett D.S."/>
            <person name="Martin F."/>
        </authorList>
    </citation>
    <scope>NUCLEOTIDE SEQUENCE [LARGE SCALE GENOMIC DNA]</scope>
    <source>
        <strain evidence="4">FD-334 SS-4</strain>
    </source>
</reference>
<evidence type="ECO:0000256" key="1">
    <source>
        <dbReference type="SAM" id="MobiDB-lite"/>
    </source>
</evidence>
<evidence type="ECO:0000313" key="3">
    <source>
        <dbReference type="EMBL" id="KJA23132.1"/>
    </source>
</evidence>
<keyword evidence="4" id="KW-1185">Reference proteome</keyword>
<dbReference type="Proteomes" id="UP000054270">
    <property type="component" value="Unassembled WGS sequence"/>
</dbReference>
<protein>
    <submittedName>
        <fullName evidence="3">Uncharacterized protein</fullName>
    </submittedName>
</protein>
<keyword evidence="2" id="KW-0812">Transmembrane</keyword>
<feature type="region of interest" description="Disordered" evidence="1">
    <location>
        <begin position="112"/>
        <end position="152"/>
    </location>
</feature>
<dbReference type="OMA" id="KENHGGY"/>
<keyword evidence="2" id="KW-0472">Membrane</keyword>
<dbReference type="EMBL" id="KN817545">
    <property type="protein sequence ID" value="KJA23132.1"/>
    <property type="molecule type" value="Genomic_DNA"/>
</dbReference>
<feature type="transmembrane region" description="Helical" evidence="2">
    <location>
        <begin position="12"/>
        <end position="35"/>
    </location>
</feature>
<evidence type="ECO:0000313" key="4">
    <source>
        <dbReference type="Proteomes" id="UP000054270"/>
    </source>
</evidence>
<accession>A0A0D2L7L9</accession>
<feature type="region of interest" description="Disordered" evidence="1">
    <location>
        <begin position="65"/>
        <end position="100"/>
    </location>
</feature>
<sequence>MATSMPQNVPTGAGRAFVIGGSIVAMTLGGFYLNLRRMKEKETARGVNPMFEQTIHHAHMHPDDGLPHPPLRAHASDIPPQFRTNEHHSGHATHRNYKDTPEYAEHGEAMRRMVPPPQRQAQDGSGRAYTKSPNYADNYGKTKRPAAVHAEA</sequence>
<name>A0A0D2L7L9_HYPSF</name>
<gene>
    <name evidence="3" type="ORF">HYPSUDRAFT_603592</name>
</gene>
<proteinExistence type="predicted"/>
<keyword evidence="2" id="KW-1133">Transmembrane helix</keyword>
<dbReference type="OrthoDB" id="2850836at2759"/>